<keyword evidence="3 5" id="KW-0371">Homeobox</keyword>
<dbReference type="Proteomes" id="UP000335636">
    <property type="component" value="Unassembled WGS sequence"/>
</dbReference>
<dbReference type="GO" id="GO:0000977">
    <property type="term" value="F:RNA polymerase II transcription regulatory region sequence-specific DNA binding"/>
    <property type="evidence" value="ECO:0007669"/>
    <property type="project" value="TreeGrafter"/>
</dbReference>
<proteinExistence type="predicted"/>
<dbReference type="GO" id="GO:0005634">
    <property type="term" value="C:nucleus"/>
    <property type="evidence" value="ECO:0007669"/>
    <property type="project" value="UniProtKB-SubCell"/>
</dbReference>
<gene>
    <name evidence="8" type="ORF">GHT09_017530</name>
    <name evidence="9" type="ORF">MONAX_5E024809</name>
</gene>
<dbReference type="Proteomes" id="UP000662637">
    <property type="component" value="Unassembled WGS sequence"/>
</dbReference>
<dbReference type="PANTHER" id="PTHR46123">
    <property type="entry name" value="MIX-TYPE HOMEOBOX GENE 1-RELATED"/>
    <property type="match status" value="1"/>
</dbReference>
<reference evidence="8" key="2">
    <citation type="submission" date="2020-08" db="EMBL/GenBank/DDBJ databases">
        <authorList>
            <person name="Shumante A."/>
            <person name="Zimin A.V."/>
            <person name="Puiu D."/>
            <person name="Salzberg S.L."/>
        </authorList>
    </citation>
    <scope>NUCLEOTIDE SEQUENCE</scope>
    <source>
        <strain evidence="8">WC2-LM</strain>
        <tissue evidence="8">Liver</tissue>
    </source>
</reference>
<evidence type="ECO:0000256" key="2">
    <source>
        <dbReference type="ARBA" id="ARBA00023125"/>
    </source>
</evidence>
<keyword evidence="10" id="KW-1185">Reference proteome</keyword>
<dbReference type="SMART" id="SM00389">
    <property type="entry name" value="HOX"/>
    <property type="match status" value="1"/>
</dbReference>
<evidence type="ECO:0000313" key="9">
    <source>
        <dbReference type="EMBL" id="VTJ78949.1"/>
    </source>
</evidence>
<dbReference type="AlphaFoldDB" id="A0A5E4CCR0"/>
<evidence type="ECO:0000256" key="6">
    <source>
        <dbReference type="RuleBase" id="RU000682"/>
    </source>
</evidence>
<dbReference type="InterPro" id="IPR009057">
    <property type="entry name" value="Homeodomain-like_sf"/>
</dbReference>
<dbReference type="PROSITE" id="PS50071">
    <property type="entry name" value="HOMEOBOX_2"/>
    <property type="match status" value="1"/>
</dbReference>
<comment type="subcellular location">
    <subcellularLocation>
        <location evidence="1 5 6">Nucleus</location>
    </subcellularLocation>
</comment>
<evidence type="ECO:0000259" key="7">
    <source>
        <dbReference type="PROSITE" id="PS50071"/>
    </source>
</evidence>
<evidence type="ECO:0000256" key="3">
    <source>
        <dbReference type="ARBA" id="ARBA00023155"/>
    </source>
</evidence>
<dbReference type="Pfam" id="PF00046">
    <property type="entry name" value="Homeodomain"/>
    <property type="match status" value="1"/>
</dbReference>
<accession>A0A5E4CCR0</accession>
<evidence type="ECO:0000256" key="4">
    <source>
        <dbReference type="ARBA" id="ARBA00023242"/>
    </source>
</evidence>
<organism evidence="9 10">
    <name type="scientific">Marmota monax</name>
    <name type="common">Woodchuck</name>
    <dbReference type="NCBI Taxonomy" id="9995"/>
    <lineage>
        <taxon>Eukaryota</taxon>
        <taxon>Metazoa</taxon>
        <taxon>Chordata</taxon>
        <taxon>Craniata</taxon>
        <taxon>Vertebrata</taxon>
        <taxon>Euteleostomi</taxon>
        <taxon>Mammalia</taxon>
        <taxon>Eutheria</taxon>
        <taxon>Euarchontoglires</taxon>
        <taxon>Glires</taxon>
        <taxon>Rodentia</taxon>
        <taxon>Sciuromorpha</taxon>
        <taxon>Sciuridae</taxon>
        <taxon>Xerinae</taxon>
        <taxon>Marmotini</taxon>
        <taxon>Marmota</taxon>
    </lineage>
</organism>
<feature type="domain" description="Homeobox" evidence="7">
    <location>
        <begin position="9"/>
        <end position="69"/>
    </location>
</feature>
<keyword evidence="4 5" id="KW-0539">Nucleus</keyword>
<evidence type="ECO:0000256" key="5">
    <source>
        <dbReference type="PROSITE-ProRule" id="PRU00108"/>
    </source>
</evidence>
<reference evidence="9 10" key="1">
    <citation type="submission" date="2019-04" db="EMBL/GenBank/DDBJ databases">
        <authorList>
            <person name="Alioto T."/>
            <person name="Alioto T."/>
        </authorList>
    </citation>
    <scope>NUCLEOTIDE SEQUENCE [LARGE SCALE GENOMIC DNA]</scope>
</reference>
<dbReference type="EMBL" id="CABDUW010001138">
    <property type="protein sequence ID" value="VTJ78949.1"/>
    <property type="molecule type" value="Genomic_DNA"/>
</dbReference>
<dbReference type="EMBL" id="WJEC01006825">
    <property type="protein sequence ID" value="KAF7471308.1"/>
    <property type="molecule type" value="Genomic_DNA"/>
</dbReference>
<dbReference type="PANTHER" id="PTHR46123:SF3">
    <property type="entry name" value="DOUBLE HOMEOBOX PROTEIN 1-RELATED"/>
    <property type="match status" value="1"/>
</dbReference>
<evidence type="ECO:0000256" key="1">
    <source>
        <dbReference type="ARBA" id="ARBA00004123"/>
    </source>
</evidence>
<sequence length="272" mass="30486">MAADNVPRQLQRRRRTKFNKNQYKVLIKAFEKNQYPDFGMREELAKLTQITEPRVQVWFQNRRARKLKRSHRNSGRKAAWAQVPVLSQESLLGTLREMNHFPWEPEHASGPAVLCGHAGILDVDRTFSGLETPACVWSEPSGDLCSSLFSNLTMFSPPASPEFFSQLDPTGAGTQVCVEGSGLLPPGNWVLHGEERYHCSGELQPGVACGYGDPCEQPLLSPPQQFCLYPASFPLLWPQPQPVMGTSECRSNCSLPREPLWCPRVPSLRVAL</sequence>
<protein>
    <recommendedName>
        <fullName evidence="7">Homeobox domain-containing protein</fullName>
    </recommendedName>
</protein>
<dbReference type="InterPro" id="IPR001356">
    <property type="entry name" value="HD"/>
</dbReference>
<dbReference type="CDD" id="cd00086">
    <property type="entry name" value="homeodomain"/>
    <property type="match status" value="1"/>
</dbReference>
<keyword evidence="2 5" id="KW-0238">DNA-binding</keyword>
<dbReference type="GO" id="GO:0000981">
    <property type="term" value="F:DNA-binding transcription factor activity, RNA polymerase II-specific"/>
    <property type="evidence" value="ECO:0007669"/>
    <property type="project" value="TreeGrafter"/>
</dbReference>
<name>A0A5E4CCR0_MARMO</name>
<dbReference type="SUPFAM" id="SSF46689">
    <property type="entry name" value="Homeodomain-like"/>
    <property type="match status" value="1"/>
</dbReference>
<evidence type="ECO:0000313" key="8">
    <source>
        <dbReference type="EMBL" id="KAF7471308.1"/>
    </source>
</evidence>
<dbReference type="InterPro" id="IPR051306">
    <property type="entry name" value="Homeobox_regulator"/>
</dbReference>
<feature type="DNA-binding region" description="Homeobox" evidence="5">
    <location>
        <begin position="11"/>
        <end position="70"/>
    </location>
</feature>
<dbReference type="Gene3D" id="1.10.10.60">
    <property type="entry name" value="Homeodomain-like"/>
    <property type="match status" value="1"/>
</dbReference>
<evidence type="ECO:0000313" key="10">
    <source>
        <dbReference type="Proteomes" id="UP000335636"/>
    </source>
</evidence>